<evidence type="ECO:0000256" key="11">
    <source>
        <dbReference type="SAM" id="MobiDB-lite"/>
    </source>
</evidence>
<comment type="caution">
    <text evidence="12">The sequence shown here is derived from an EMBL/GenBank/DDBJ whole genome shotgun (WGS) entry which is preliminary data.</text>
</comment>
<accession>A0A6N8IPK0</accession>
<keyword evidence="8" id="KW-0067">ATP-binding</keyword>
<evidence type="ECO:0000256" key="8">
    <source>
        <dbReference type="ARBA" id="ARBA00022840"/>
    </source>
</evidence>
<evidence type="ECO:0000256" key="7">
    <source>
        <dbReference type="ARBA" id="ARBA00022741"/>
    </source>
</evidence>
<evidence type="ECO:0000256" key="10">
    <source>
        <dbReference type="ARBA" id="ARBA00032441"/>
    </source>
</evidence>
<evidence type="ECO:0000313" key="13">
    <source>
        <dbReference type="Proteomes" id="UP000469385"/>
    </source>
</evidence>
<dbReference type="PANTHER" id="PTHR33540">
    <property type="entry name" value="TRNA THREONYLCARBAMOYLADENOSINE BIOSYNTHESIS PROTEIN TSAE"/>
    <property type="match status" value="1"/>
</dbReference>
<evidence type="ECO:0000256" key="3">
    <source>
        <dbReference type="ARBA" id="ARBA00019010"/>
    </source>
</evidence>
<keyword evidence="7" id="KW-0547">Nucleotide-binding</keyword>
<evidence type="ECO:0000256" key="2">
    <source>
        <dbReference type="ARBA" id="ARBA00007599"/>
    </source>
</evidence>
<keyword evidence="5" id="KW-0819">tRNA processing</keyword>
<dbReference type="GO" id="GO:0005737">
    <property type="term" value="C:cytoplasm"/>
    <property type="evidence" value="ECO:0007669"/>
    <property type="project" value="UniProtKB-SubCell"/>
</dbReference>
<dbReference type="Proteomes" id="UP000469385">
    <property type="component" value="Unassembled WGS sequence"/>
</dbReference>
<evidence type="ECO:0000256" key="1">
    <source>
        <dbReference type="ARBA" id="ARBA00004496"/>
    </source>
</evidence>
<evidence type="ECO:0000256" key="4">
    <source>
        <dbReference type="ARBA" id="ARBA00022490"/>
    </source>
</evidence>
<keyword evidence="6" id="KW-0479">Metal-binding</keyword>
<dbReference type="InterPro" id="IPR027417">
    <property type="entry name" value="P-loop_NTPase"/>
</dbReference>
<keyword evidence="13" id="KW-1185">Reference proteome</keyword>
<dbReference type="Pfam" id="PF02367">
    <property type="entry name" value="TsaE"/>
    <property type="match status" value="1"/>
</dbReference>
<proteinExistence type="inferred from homology"/>
<dbReference type="EMBL" id="WSEL01000003">
    <property type="protein sequence ID" value="MVQ28734.1"/>
    <property type="molecule type" value="Genomic_DNA"/>
</dbReference>
<name>A0A6N8IPK0_9BURK</name>
<evidence type="ECO:0000256" key="6">
    <source>
        <dbReference type="ARBA" id="ARBA00022723"/>
    </source>
</evidence>
<comment type="subcellular location">
    <subcellularLocation>
        <location evidence="1">Cytoplasm</location>
    </subcellularLocation>
</comment>
<sequence length="232" mass="24783">MKSVGQPLQKALLGVRQVHAGHADLGESELAAPFPDGSHQRRTVDLSTPPHHPSIVGTGPAEVADPASSALHASGAEAPTPQARLVQAWLSETDTDACARRLAAHPRIGHAFLALHGDLGAGKTTFVRHLLRALGVAGRIKSPTYAVVEPHETAAFPAWHFDFYRFNDPREWEDAGFRDVFDGPGLKLAEWPEKAAGLLPPADLDLHIALQADGSRQVRIEAGTALGRELLA</sequence>
<dbReference type="AlphaFoldDB" id="A0A6N8IPK0"/>
<evidence type="ECO:0000256" key="5">
    <source>
        <dbReference type="ARBA" id="ARBA00022694"/>
    </source>
</evidence>
<organism evidence="12 13">
    <name type="scientific">Ramlibacter pinisoli</name>
    <dbReference type="NCBI Taxonomy" id="2682844"/>
    <lineage>
        <taxon>Bacteria</taxon>
        <taxon>Pseudomonadati</taxon>
        <taxon>Pseudomonadota</taxon>
        <taxon>Betaproteobacteria</taxon>
        <taxon>Burkholderiales</taxon>
        <taxon>Comamonadaceae</taxon>
        <taxon>Ramlibacter</taxon>
    </lineage>
</organism>
<dbReference type="NCBIfam" id="TIGR00150">
    <property type="entry name" value="T6A_YjeE"/>
    <property type="match status" value="1"/>
</dbReference>
<dbReference type="PANTHER" id="PTHR33540:SF2">
    <property type="entry name" value="TRNA THREONYLCARBAMOYLADENOSINE BIOSYNTHESIS PROTEIN TSAE"/>
    <property type="match status" value="1"/>
</dbReference>
<keyword evidence="12" id="KW-0808">Transferase</keyword>
<gene>
    <name evidence="12" type="primary">tsaE</name>
    <name evidence="12" type="ORF">GON04_04715</name>
</gene>
<evidence type="ECO:0000313" key="12">
    <source>
        <dbReference type="EMBL" id="MVQ28734.1"/>
    </source>
</evidence>
<dbReference type="GO" id="GO:0046872">
    <property type="term" value="F:metal ion binding"/>
    <property type="evidence" value="ECO:0007669"/>
    <property type="project" value="UniProtKB-KW"/>
</dbReference>
<protein>
    <recommendedName>
        <fullName evidence="3">tRNA threonylcarbamoyladenosine biosynthesis protein TsaE</fullName>
    </recommendedName>
    <alternativeName>
        <fullName evidence="10">t(6)A37 threonylcarbamoyladenosine biosynthesis protein TsaE</fullName>
    </alternativeName>
</protein>
<dbReference type="GO" id="GO:0002949">
    <property type="term" value="P:tRNA threonylcarbamoyladenosine modification"/>
    <property type="evidence" value="ECO:0007669"/>
    <property type="project" value="InterPro"/>
</dbReference>
<comment type="similarity">
    <text evidence="2">Belongs to the TsaE family.</text>
</comment>
<feature type="region of interest" description="Disordered" evidence="11">
    <location>
        <begin position="28"/>
        <end position="78"/>
    </location>
</feature>
<dbReference type="GO" id="GO:0016740">
    <property type="term" value="F:transferase activity"/>
    <property type="evidence" value="ECO:0007669"/>
    <property type="project" value="UniProtKB-KW"/>
</dbReference>
<keyword evidence="9" id="KW-0460">Magnesium</keyword>
<dbReference type="InterPro" id="IPR003442">
    <property type="entry name" value="T6A_TsaE"/>
</dbReference>
<dbReference type="SUPFAM" id="SSF52540">
    <property type="entry name" value="P-loop containing nucleoside triphosphate hydrolases"/>
    <property type="match status" value="1"/>
</dbReference>
<keyword evidence="4" id="KW-0963">Cytoplasm</keyword>
<dbReference type="GO" id="GO:0005524">
    <property type="term" value="F:ATP binding"/>
    <property type="evidence" value="ECO:0007669"/>
    <property type="project" value="UniProtKB-KW"/>
</dbReference>
<reference evidence="12 13" key="1">
    <citation type="submission" date="2019-12" db="EMBL/GenBank/DDBJ databases">
        <authorList>
            <person name="Huq M.A."/>
        </authorList>
    </citation>
    <scope>NUCLEOTIDE SEQUENCE [LARGE SCALE GENOMIC DNA]</scope>
    <source>
        <strain evidence="12 13">MAH-25</strain>
    </source>
</reference>
<evidence type="ECO:0000256" key="9">
    <source>
        <dbReference type="ARBA" id="ARBA00022842"/>
    </source>
</evidence>
<dbReference type="Gene3D" id="3.40.50.300">
    <property type="entry name" value="P-loop containing nucleotide triphosphate hydrolases"/>
    <property type="match status" value="1"/>
</dbReference>